<dbReference type="PROSITE" id="PS50943">
    <property type="entry name" value="HTH_CROC1"/>
    <property type="match status" value="1"/>
</dbReference>
<keyword evidence="4" id="KW-1185">Reference proteome</keyword>
<dbReference type="OrthoDB" id="9808239at2"/>
<proteinExistence type="predicted"/>
<accession>A0A511ZIC7</accession>
<dbReference type="InterPro" id="IPR001387">
    <property type="entry name" value="Cro/C1-type_HTH"/>
</dbReference>
<protein>
    <recommendedName>
        <fullName evidence="2">HTH cro/C1-type domain-containing protein</fullName>
    </recommendedName>
</protein>
<dbReference type="PANTHER" id="PTHR46558:SF4">
    <property type="entry name" value="DNA-BIDING PHAGE PROTEIN"/>
    <property type="match status" value="1"/>
</dbReference>
<evidence type="ECO:0000313" key="4">
    <source>
        <dbReference type="Proteomes" id="UP000321558"/>
    </source>
</evidence>
<dbReference type="AlphaFoldDB" id="A0A511ZIC7"/>
<evidence type="ECO:0000313" key="3">
    <source>
        <dbReference type="EMBL" id="GEN87202.1"/>
    </source>
</evidence>
<dbReference type="Pfam" id="PF01381">
    <property type="entry name" value="HTH_3"/>
    <property type="match status" value="1"/>
</dbReference>
<keyword evidence="1" id="KW-0238">DNA-binding</keyword>
<comment type="caution">
    <text evidence="3">The sequence shown here is derived from an EMBL/GenBank/DDBJ whole genome shotgun (WGS) entry which is preliminary data.</text>
</comment>
<dbReference type="PANTHER" id="PTHR46558">
    <property type="entry name" value="TRACRIPTIONAL REGULATORY PROTEIN-RELATED-RELATED"/>
    <property type="match status" value="1"/>
</dbReference>
<dbReference type="RefSeq" id="WP_147210208.1">
    <property type="nucleotide sequence ID" value="NZ_BJYM01000007.1"/>
</dbReference>
<dbReference type="InterPro" id="IPR010982">
    <property type="entry name" value="Lambda_DNA-bd_dom_sf"/>
</dbReference>
<evidence type="ECO:0000256" key="1">
    <source>
        <dbReference type="ARBA" id="ARBA00023125"/>
    </source>
</evidence>
<dbReference type="Proteomes" id="UP000321558">
    <property type="component" value="Unassembled WGS sequence"/>
</dbReference>
<dbReference type="SUPFAM" id="SSF47413">
    <property type="entry name" value="lambda repressor-like DNA-binding domains"/>
    <property type="match status" value="1"/>
</dbReference>
<gene>
    <name evidence="3" type="ORF">OSO01_19410</name>
</gene>
<organism evidence="3 4">
    <name type="scientific">Oceanobacillus sojae</name>
    <dbReference type="NCBI Taxonomy" id="582851"/>
    <lineage>
        <taxon>Bacteria</taxon>
        <taxon>Bacillati</taxon>
        <taxon>Bacillota</taxon>
        <taxon>Bacilli</taxon>
        <taxon>Bacillales</taxon>
        <taxon>Bacillaceae</taxon>
        <taxon>Oceanobacillus</taxon>
    </lineage>
</organism>
<name>A0A511ZIC7_9BACI</name>
<feature type="domain" description="HTH cro/C1-type" evidence="2">
    <location>
        <begin position="7"/>
        <end position="61"/>
    </location>
</feature>
<dbReference type="SMART" id="SM00530">
    <property type="entry name" value="HTH_XRE"/>
    <property type="match status" value="1"/>
</dbReference>
<dbReference type="Gene3D" id="1.10.260.40">
    <property type="entry name" value="lambda repressor-like DNA-binding domains"/>
    <property type="match status" value="1"/>
</dbReference>
<sequence length="75" mass="8712">MQIHKNVRAIRESKGITQTHVAKELGVTIQTYNSYEKGRTKLSAETLQKIAITLQEPIENFFNYKIYESKNKQIV</sequence>
<dbReference type="CDD" id="cd00093">
    <property type="entry name" value="HTH_XRE"/>
    <property type="match status" value="1"/>
</dbReference>
<evidence type="ECO:0000259" key="2">
    <source>
        <dbReference type="PROSITE" id="PS50943"/>
    </source>
</evidence>
<dbReference type="GO" id="GO:0003677">
    <property type="term" value="F:DNA binding"/>
    <property type="evidence" value="ECO:0007669"/>
    <property type="project" value="UniProtKB-KW"/>
</dbReference>
<dbReference type="EMBL" id="BJYM01000007">
    <property type="protein sequence ID" value="GEN87202.1"/>
    <property type="molecule type" value="Genomic_DNA"/>
</dbReference>
<reference evidence="3 4" key="1">
    <citation type="submission" date="2019-07" db="EMBL/GenBank/DDBJ databases">
        <title>Whole genome shotgun sequence of Oceanobacillus sojae NBRC 105379.</title>
        <authorList>
            <person name="Hosoyama A."/>
            <person name="Uohara A."/>
            <person name="Ohji S."/>
            <person name="Ichikawa N."/>
        </authorList>
    </citation>
    <scope>NUCLEOTIDE SEQUENCE [LARGE SCALE GENOMIC DNA]</scope>
    <source>
        <strain evidence="3 4">NBRC 105379</strain>
    </source>
</reference>